<keyword evidence="10" id="KW-0256">Endoplasmic reticulum</keyword>
<dbReference type="InterPro" id="IPR025770">
    <property type="entry name" value="PPMT_MeTrfase"/>
</dbReference>
<evidence type="ECO:0000256" key="9">
    <source>
        <dbReference type="ARBA" id="ARBA00023136"/>
    </source>
</evidence>
<evidence type="ECO:0000256" key="7">
    <source>
        <dbReference type="ARBA" id="ARBA00022692"/>
    </source>
</evidence>
<proteinExistence type="inferred from homology"/>
<feature type="transmembrane region" description="Helical" evidence="10">
    <location>
        <begin position="239"/>
        <end position="261"/>
    </location>
</feature>
<comment type="similarity">
    <text evidence="2 10">Belongs to the class VI-like SAM-binding methyltransferase superfamily. Isoprenylcysteine carboxyl methyltransferase family.</text>
</comment>
<keyword evidence="9 10" id="KW-0472">Membrane</keyword>
<dbReference type="PANTHER" id="PTHR12714:SF9">
    <property type="entry name" value="PROTEIN-S-ISOPRENYLCYSTEINE O-METHYLTRANSFERASE"/>
    <property type="match status" value="1"/>
</dbReference>
<comment type="subcellular location">
    <subcellularLocation>
        <location evidence="10">Endoplasmic reticulum membrane</location>
        <topology evidence="10">Multi-pass membrane protein</topology>
    </subcellularLocation>
    <subcellularLocation>
        <location evidence="1">Membrane</location>
        <topology evidence="1">Multi-pass membrane protein</topology>
    </subcellularLocation>
</comment>
<dbReference type="PROSITE" id="PS51564">
    <property type="entry name" value="SAM_ICMT"/>
    <property type="match status" value="1"/>
</dbReference>
<evidence type="ECO:0000313" key="11">
    <source>
        <dbReference type="EMBL" id="KAL3791981.1"/>
    </source>
</evidence>
<keyword evidence="7 10" id="KW-0812">Transmembrane</keyword>
<dbReference type="PANTHER" id="PTHR12714">
    <property type="entry name" value="PROTEIN-S ISOPRENYLCYSTEINE O-METHYLTRANSFERASE"/>
    <property type="match status" value="1"/>
</dbReference>
<feature type="transmembrane region" description="Helical" evidence="10">
    <location>
        <begin position="130"/>
        <end position="148"/>
    </location>
</feature>
<comment type="caution">
    <text evidence="11">The sequence shown here is derived from an EMBL/GenBank/DDBJ whole genome shotgun (WGS) entry which is preliminary data.</text>
</comment>
<feature type="transmembrane region" description="Helical" evidence="10">
    <location>
        <begin position="154"/>
        <end position="175"/>
    </location>
</feature>
<evidence type="ECO:0000256" key="2">
    <source>
        <dbReference type="ARBA" id="ARBA00009140"/>
    </source>
</evidence>
<evidence type="ECO:0000256" key="5">
    <source>
        <dbReference type="ARBA" id="ARBA00022679"/>
    </source>
</evidence>
<gene>
    <name evidence="11" type="ORF">HJC23_011110</name>
</gene>
<dbReference type="EC" id="2.1.1.100" evidence="3 10"/>
<comment type="catalytic activity">
    <reaction evidence="10">
        <text>[protein]-C-terminal S-[(2E,6E)-farnesyl]-L-cysteine + S-adenosyl-L-methionine = [protein]-C-terminal S-[(2E,6E)-farnesyl]-L-cysteine methyl ester + S-adenosyl-L-homocysteine</text>
        <dbReference type="Rhea" id="RHEA:21672"/>
        <dbReference type="Rhea" id="RHEA-COMP:12125"/>
        <dbReference type="Rhea" id="RHEA-COMP:12126"/>
        <dbReference type="ChEBI" id="CHEBI:57856"/>
        <dbReference type="ChEBI" id="CHEBI:59789"/>
        <dbReference type="ChEBI" id="CHEBI:90510"/>
        <dbReference type="ChEBI" id="CHEBI:90511"/>
        <dbReference type="EC" id="2.1.1.100"/>
    </reaction>
</comment>
<dbReference type="GO" id="GO:0004671">
    <property type="term" value="F:protein C-terminal S-isoprenylcysteine carboxyl O-methyltransferase activity"/>
    <property type="evidence" value="ECO:0007669"/>
    <property type="project" value="UniProtKB-EC"/>
</dbReference>
<name>A0ABD3PW64_9STRA</name>
<dbReference type="GO" id="GO:0032259">
    <property type="term" value="P:methylation"/>
    <property type="evidence" value="ECO:0007669"/>
    <property type="project" value="UniProtKB-KW"/>
</dbReference>
<dbReference type="Proteomes" id="UP001516023">
    <property type="component" value="Unassembled WGS sequence"/>
</dbReference>
<sequence>MLHFVFLTKLSDRMASIQSILNFEGWNGYPQFETKMGHGRVALIASILCTVLGMHLVLCLEVALVRFGILSIDVLGDSTFWTKDTLQMALQWTVYIIFLCTFHLGEFFATSLFNPSVTTADSFMVNHSKAYSAAALISWVEFIVRFLFSPKTNSTFIFFVGLGFVIGGQICRTWAMVTCGESFNHYIQRDKKDNHVLVTHGMYVIYICRPILDTHSLSSLLLPIHARYSFLRHPSYVGFFYWAVGTQLLLCNPLSTALYGLAAWTFFRHRIVYEEATLRALFPGDYEHYGSKTYIGIPLINRFVNTANAKDE</sequence>
<keyword evidence="6 10" id="KW-0949">S-adenosyl-L-methionine</keyword>
<organism evidence="11 12">
    <name type="scientific">Cyclotella cryptica</name>
    <dbReference type="NCBI Taxonomy" id="29204"/>
    <lineage>
        <taxon>Eukaryota</taxon>
        <taxon>Sar</taxon>
        <taxon>Stramenopiles</taxon>
        <taxon>Ochrophyta</taxon>
        <taxon>Bacillariophyta</taxon>
        <taxon>Coscinodiscophyceae</taxon>
        <taxon>Thalassiosirophycidae</taxon>
        <taxon>Stephanodiscales</taxon>
        <taxon>Stephanodiscaceae</taxon>
        <taxon>Cyclotella</taxon>
    </lineage>
</organism>
<dbReference type="Pfam" id="PF04140">
    <property type="entry name" value="ICMT"/>
    <property type="match status" value="2"/>
</dbReference>
<evidence type="ECO:0000256" key="10">
    <source>
        <dbReference type="RuleBase" id="RU362022"/>
    </source>
</evidence>
<evidence type="ECO:0000256" key="3">
    <source>
        <dbReference type="ARBA" id="ARBA00012151"/>
    </source>
</evidence>
<evidence type="ECO:0000256" key="8">
    <source>
        <dbReference type="ARBA" id="ARBA00022989"/>
    </source>
</evidence>
<reference evidence="11 12" key="1">
    <citation type="journal article" date="2020" name="G3 (Bethesda)">
        <title>Improved Reference Genome for Cyclotella cryptica CCMP332, a Model for Cell Wall Morphogenesis, Salinity Adaptation, and Lipid Production in Diatoms (Bacillariophyta).</title>
        <authorList>
            <person name="Roberts W.R."/>
            <person name="Downey K.M."/>
            <person name="Ruck E.C."/>
            <person name="Traller J.C."/>
            <person name="Alverson A.J."/>
        </authorList>
    </citation>
    <scope>NUCLEOTIDE SEQUENCE [LARGE SCALE GENOMIC DNA]</scope>
    <source>
        <strain evidence="11 12">CCMP332</strain>
    </source>
</reference>
<accession>A0ABD3PW64</accession>
<protein>
    <recommendedName>
        <fullName evidence="3 10">Protein-S-isoprenylcysteine O-methyltransferase</fullName>
        <ecNumber evidence="3 10">2.1.1.100</ecNumber>
    </recommendedName>
</protein>
<dbReference type="GO" id="GO:0005789">
    <property type="term" value="C:endoplasmic reticulum membrane"/>
    <property type="evidence" value="ECO:0007669"/>
    <property type="project" value="UniProtKB-SubCell"/>
</dbReference>
<dbReference type="AlphaFoldDB" id="A0ABD3PW64"/>
<feature type="transmembrane region" description="Helical" evidence="10">
    <location>
        <begin position="89"/>
        <end position="109"/>
    </location>
</feature>
<dbReference type="Gene3D" id="1.20.120.1630">
    <property type="match status" value="1"/>
</dbReference>
<keyword evidence="12" id="KW-1185">Reference proteome</keyword>
<keyword evidence="5" id="KW-0808">Transferase</keyword>
<keyword evidence="8 10" id="KW-1133">Transmembrane helix</keyword>
<dbReference type="EMBL" id="JABMIG020000107">
    <property type="protein sequence ID" value="KAL3791981.1"/>
    <property type="molecule type" value="Genomic_DNA"/>
</dbReference>
<evidence type="ECO:0000256" key="6">
    <source>
        <dbReference type="ARBA" id="ARBA00022691"/>
    </source>
</evidence>
<evidence type="ECO:0000313" key="12">
    <source>
        <dbReference type="Proteomes" id="UP001516023"/>
    </source>
</evidence>
<dbReference type="InterPro" id="IPR007269">
    <property type="entry name" value="ICMT_MeTrfase"/>
</dbReference>
<evidence type="ECO:0000256" key="1">
    <source>
        <dbReference type="ARBA" id="ARBA00004141"/>
    </source>
</evidence>
<keyword evidence="4 10" id="KW-0489">Methyltransferase</keyword>
<evidence type="ECO:0000256" key="4">
    <source>
        <dbReference type="ARBA" id="ARBA00022603"/>
    </source>
</evidence>
<feature type="transmembrane region" description="Helical" evidence="10">
    <location>
        <begin position="41"/>
        <end position="69"/>
    </location>
</feature>